<proteinExistence type="predicted"/>
<feature type="transmembrane region" description="Helical" evidence="1">
    <location>
        <begin position="83"/>
        <end position="106"/>
    </location>
</feature>
<dbReference type="AlphaFoldDB" id="A0A8X7Y9I0"/>
<feature type="transmembrane region" description="Helical" evidence="1">
    <location>
        <begin position="158"/>
        <end position="179"/>
    </location>
</feature>
<feature type="transmembrane region" description="Helical" evidence="1">
    <location>
        <begin position="118"/>
        <end position="138"/>
    </location>
</feature>
<name>A0A8X7Y9I0_POPTO</name>
<keyword evidence="1" id="KW-1133">Transmembrane helix</keyword>
<organism evidence="2 3">
    <name type="scientific">Populus tomentosa</name>
    <name type="common">Chinese white poplar</name>
    <dbReference type="NCBI Taxonomy" id="118781"/>
    <lineage>
        <taxon>Eukaryota</taxon>
        <taxon>Viridiplantae</taxon>
        <taxon>Streptophyta</taxon>
        <taxon>Embryophyta</taxon>
        <taxon>Tracheophyta</taxon>
        <taxon>Spermatophyta</taxon>
        <taxon>Magnoliopsida</taxon>
        <taxon>eudicotyledons</taxon>
        <taxon>Gunneridae</taxon>
        <taxon>Pentapetalae</taxon>
        <taxon>rosids</taxon>
        <taxon>fabids</taxon>
        <taxon>Malpighiales</taxon>
        <taxon>Salicaceae</taxon>
        <taxon>Saliceae</taxon>
        <taxon>Populus</taxon>
    </lineage>
</organism>
<sequence>MGVALTQFFFFFLHGVRMCMLCSWVITCFFSGAQVIFFFPGPVLSLKVISILMRVCDEITRQGRILMQRQYSSNLVDSEALEARWYCSILNFQLYLAVILLFHLFWEFFEGKTPTHNTIMFSCYLMNTIMVLFFTLAASFTRSNNVLDLLKHALPDTFYFSFCFYCRFNLSSFALLFLCRCGFSSTASPPSLYLRSRFSIHLLLFVNQISGRENKHKVVERMMMVLQMASESVIFTQ</sequence>
<keyword evidence="1" id="KW-0812">Transmembrane</keyword>
<dbReference type="OrthoDB" id="858509at2759"/>
<evidence type="ECO:0000313" key="3">
    <source>
        <dbReference type="Proteomes" id="UP000886885"/>
    </source>
</evidence>
<protein>
    <submittedName>
        <fullName evidence="2">Uncharacterized protein</fullName>
    </submittedName>
</protein>
<gene>
    <name evidence="2" type="ORF">POTOM_049001</name>
</gene>
<keyword evidence="1" id="KW-0472">Membrane</keyword>
<comment type="caution">
    <text evidence="2">The sequence shown here is derived from an EMBL/GenBank/DDBJ whole genome shotgun (WGS) entry which is preliminary data.</text>
</comment>
<evidence type="ECO:0000256" key="1">
    <source>
        <dbReference type="SAM" id="Phobius"/>
    </source>
</evidence>
<evidence type="ECO:0000313" key="2">
    <source>
        <dbReference type="EMBL" id="KAG6746639.1"/>
    </source>
</evidence>
<dbReference type="EMBL" id="JAAWWB010000029">
    <property type="protein sequence ID" value="KAG6746639.1"/>
    <property type="molecule type" value="Genomic_DNA"/>
</dbReference>
<feature type="transmembrane region" description="Helical" evidence="1">
    <location>
        <begin position="21"/>
        <end position="39"/>
    </location>
</feature>
<dbReference type="Proteomes" id="UP000886885">
    <property type="component" value="Chromosome 15A"/>
</dbReference>
<keyword evidence="3" id="KW-1185">Reference proteome</keyword>
<reference evidence="2" key="1">
    <citation type="journal article" date="2020" name="bioRxiv">
        <title>Hybrid origin of Populus tomentosa Carr. identified through genome sequencing and phylogenomic analysis.</title>
        <authorList>
            <person name="An X."/>
            <person name="Gao K."/>
            <person name="Chen Z."/>
            <person name="Li J."/>
            <person name="Yang X."/>
            <person name="Yang X."/>
            <person name="Zhou J."/>
            <person name="Guo T."/>
            <person name="Zhao T."/>
            <person name="Huang S."/>
            <person name="Miao D."/>
            <person name="Khan W.U."/>
            <person name="Rao P."/>
            <person name="Ye M."/>
            <person name="Lei B."/>
            <person name="Liao W."/>
            <person name="Wang J."/>
            <person name="Ji L."/>
            <person name="Li Y."/>
            <person name="Guo B."/>
            <person name="Mustafa N.S."/>
            <person name="Li S."/>
            <person name="Yun Q."/>
            <person name="Keller S.R."/>
            <person name="Mao J."/>
            <person name="Zhang R."/>
            <person name="Strauss S.H."/>
        </authorList>
    </citation>
    <scope>NUCLEOTIDE SEQUENCE</scope>
    <source>
        <strain evidence="2">GM15</strain>
        <tissue evidence="2">Leaf</tissue>
    </source>
</reference>
<accession>A0A8X7Y9I0</accession>